<organism evidence="2">
    <name type="scientific">Compsopogon caeruleus</name>
    <dbReference type="NCBI Taxonomy" id="31354"/>
    <lineage>
        <taxon>Eukaryota</taxon>
        <taxon>Rhodophyta</taxon>
        <taxon>Compsopogonophyceae</taxon>
        <taxon>Compsopogonales</taxon>
        <taxon>Compsopogonaceae</taxon>
        <taxon>Compsopogon</taxon>
    </lineage>
</organism>
<feature type="compositionally biased region" description="Basic and acidic residues" evidence="1">
    <location>
        <begin position="20"/>
        <end position="30"/>
    </location>
</feature>
<reference evidence="2" key="1">
    <citation type="submission" date="2021-01" db="EMBL/GenBank/DDBJ databases">
        <authorList>
            <person name="Corre E."/>
            <person name="Pelletier E."/>
            <person name="Niang G."/>
            <person name="Scheremetjew M."/>
            <person name="Finn R."/>
            <person name="Kale V."/>
            <person name="Holt S."/>
            <person name="Cochrane G."/>
            <person name="Meng A."/>
            <person name="Brown T."/>
            <person name="Cohen L."/>
        </authorList>
    </citation>
    <scope>NUCLEOTIDE SEQUENCE</scope>
    <source>
        <strain evidence="2">SAG 36.94</strain>
    </source>
</reference>
<dbReference type="EMBL" id="HBGH01018005">
    <property type="protein sequence ID" value="CAD9237922.1"/>
    <property type="molecule type" value="Transcribed_RNA"/>
</dbReference>
<dbReference type="Gene3D" id="3.90.530.10">
    <property type="entry name" value="XPA C-terminal domain"/>
    <property type="match status" value="1"/>
</dbReference>
<proteinExistence type="predicted"/>
<protein>
    <recommendedName>
        <fullName evidence="3">F-box domain-containing protein</fullName>
    </recommendedName>
</protein>
<evidence type="ECO:0008006" key="3">
    <source>
        <dbReference type="Google" id="ProtNLM"/>
    </source>
</evidence>
<dbReference type="AlphaFoldDB" id="A0A7S1XHN9"/>
<feature type="region of interest" description="Disordered" evidence="1">
    <location>
        <begin position="1"/>
        <end position="33"/>
    </location>
</feature>
<evidence type="ECO:0000313" key="2">
    <source>
        <dbReference type="EMBL" id="CAD9237922.1"/>
    </source>
</evidence>
<accession>A0A7S1XHN9</accession>
<name>A0A7S1XHN9_9RHOD</name>
<evidence type="ECO:0000256" key="1">
    <source>
        <dbReference type="SAM" id="MobiDB-lite"/>
    </source>
</evidence>
<sequence>MRRKTQSGALSKGRLAKPQVTHEDRPEKRPKLVGPDFESQLIQLPSDVIHHICRFLLPHERLSLTLACKSLYGEYWLAGIRDHEEKTKANQILLEQFPPVPKSDPLWTEMCESIQRGYWGTSLGDKFEADNQRRNIQYVDDQGKVLNTVYGLCCGCGKSPSGLENITGLSLCKTCFRQHEILGVTCKTNAKQRYRLNDLDIDNLGERSAVIELDTSRQVVHRVHFYHRCLRRKAYTKYGGPQGLDVERRKWKEIRKKRNLTIAQRRTARTIEIRRSFEEKGMVLEQSFARMYNENLSRCPFFYPWELELDYAIRRYIDQTKADFDEIRRIRELAELKQFFHMKTSYAAHFQRVVTALGPSAGLSAVQLNAFNLTVDEIMSDQCLRGSVPVLLFRAVDAARGVDPRKGLVDIKHFL</sequence>
<dbReference type="InterPro" id="IPR037129">
    <property type="entry name" value="XPA_sf"/>
</dbReference>
<dbReference type="CDD" id="cd09917">
    <property type="entry name" value="F-box_SF"/>
    <property type="match status" value="1"/>
</dbReference>
<gene>
    <name evidence="2" type="ORF">CCAE0312_LOCUS10021</name>
</gene>